<accession>A0ACB9RND6</accession>
<gene>
    <name evidence="1" type="ORF">MLD38_006697</name>
</gene>
<dbReference type="Proteomes" id="UP001057402">
    <property type="component" value="Chromosome 3"/>
</dbReference>
<sequence length="266" mass="30611">MKKAKGKGIDAVPDSFPVPEDPRIRFRHQGLLQDYRDLLKETDATRKKIEILKQRKLTLLTEVQFLRRRYQNFVDNRISKPLQSRHTVKPKKTTKRKDPRTKAPVSGSIATKKQKPSNMRRQAVPPANSKEKKISKKDDVSLYSSSMSVDLDQIDILDSRREVASMKSHPAYELPQKQMLFWEADANLRNPVPVFDLNQISAEELPTSSDQPRIEAAYKVLSGGNGINDHRNEINLGVPRNRTNMKGHNKVEKRRISWQDQVALRV</sequence>
<evidence type="ECO:0000313" key="2">
    <source>
        <dbReference type="Proteomes" id="UP001057402"/>
    </source>
</evidence>
<protein>
    <submittedName>
        <fullName evidence="1">Uncharacterized protein</fullName>
    </submittedName>
</protein>
<keyword evidence="2" id="KW-1185">Reference proteome</keyword>
<comment type="caution">
    <text evidence="1">The sequence shown here is derived from an EMBL/GenBank/DDBJ whole genome shotgun (WGS) entry which is preliminary data.</text>
</comment>
<reference evidence="2" key="1">
    <citation type="journal article" date="2023" name="Front. Plant Sci.">
        <title>Chromosomal-level genome assembly of Melastoma candidum provides insights into trichome evolution.</title>
        <authorList>
            <person name="Zhong Y."/>
            <person name="Wu W."/>
            <person name="Sun C."/>
            <person name="Zou P."/>
            <person name="Liu Y."/>
            <person name="Dai S."/>
            <person name="Zhou R."/>
        </authorList>
    </citation>
    <scope>NUCLEOTIDE SEQUENCE [LARGE SCALE GENOMIC DNA]</scope>
</reference>
<proteinExistence type="predicted"/>
<evidence type="ECO:0000313" key="1">
    <source>
        <dbReference type="EMBL" id="KAI4380518.1"/>
    </source>
</evidence>
<organism evidence="1 2">
    <name type="scientific">Melastoma candidum</name>
    <dbReference type="NCBI Taxonomy" id="119954"/>
    <lineage>
        <taxon>Eukaryota</taxon>
        <taxon>Viridiplantae</taxon>
        <taxon>Streptophyta</taxon>
        <taxon>Embryophyta</taxon>
        <taxon>Tracheophyta</taxon>
        <taxon>Spermatophyta</taxon>
        <taxon>Magnoliopsida</taxon>
        <taxon>eudicotyledons</taxon>
        <taxon>Gunneridae</taxon>
        <taxon>Pentapetalae</taxon>
        <taxon>rosids</taxon>
        <taxon>malvids</taxon>
        <taxon>Myrtales</taxon>
        <taxon>Melastomataceae</taxon>
        <taxon>Melastomatoideae</taxon>
        <taxon>Melastomateae</taxon>
        <taxon>Melastoma</taxon>
    </lineage>
</organism>
<name>A0ACB9RND6_9MYRT</name>
<dbReference type="EMBL" id="CM042882">
    <property type="protein sequence ID" value="KAI4380518.1"/>
    <property type="molecule type" value="Genomic_DNA"/>
</dbReference>